<protein>
    <recommendedName>
        <fullName evidence="1">PIN domain-containing protein</fullName>
    </recommendedName>
</protein>
<dbReference type="Proteomes" id="UP000199045">
    <property type="component" value="Unassembled WGS sequence"/>
</dbReference>
<evidence type="ECO:0000259" key="1">
    <source>
        <dbReference type="Pfam" id="PF01850"/>
    </source>
</evidence>
<sequence length="141" mass="14571">MGKVELGAAKVAERSLISLDNNALVGAIKGGEKEAVTAAIGSNKPIVSITAAKEYLSFGTKAELKGFMSEIGATISKNGGSASKAAALQQQAVSLGRSLHKNDAMILAGAMNNKATVLTADKRFANFMKAIGFPTKNFLNL</sequence>
<dbReference type="Pfam" id="PF01850">
    <property type="entry name" value="PIN"/>
    <property type="match status" value="1"/>
</dbReference>
<dbReference type="InterPro" id="IPR002716">
    <property type="entry name" value="PIN_dom"/>
</dbReference>
<dbReference type="STRING" id="104663.SAMN04488121_102235"/>
<gene>
    <name evidence="2" type="ORF">SAMN04488121_102235</name>
</gene>
<dbReference type="EMBL" id="FNBN01000002">
    <property type="protein sequence ID" value="SDF54705.1"/>
    <property type="molecule type" value="Genomic_DNA"/>
</dbReference>
<dbReference type="AlphaFoldDB" id="A0A1G7LYV7"/>
<dbReference type="Gene3D" id="3.40.50.1010">
    <property type="entry name" value="5'-nuclease"/>
    <property type="match status" value="1"/>
</dbReference>
<evidence type="ECO:0000313" key="3">
    <source>
        <dbReference type="Proteomes" id="UP000199045"/>
    </source>
</evidence>
<proteinExistence type="predicted"/>
<reference evidence="3" key="1">
    <citation type="submission" date="2016-10" db="EMBL/GenBank/DDBJ databases">
        <authorList>
            <person name="Varghese N."/>
            <person name="Submissions S."/>
        </authorList>
    </citation>
    <scope>NUCLEOTIDE SEQUENCE [LARGE SCALE GENOMIC DNA]</scope>
    <source>
        <strain evidence="3">DSM 527</strain>
    </source>
</reference>
<dbReference type="OrthoDB" id="9996733at2"/>
<evidence type="ECO:0000313" key="2">
    <source>
        <dbReference type="EMBL" id="SDF54705.1"/>
    </source>
</evidence>
<accession>A0A1G7LYV7</accession>
<dbReference type="RefSeq" id="WP_089830432.1">
    <property type="nucleotide sequence ID" value="NZ_FNBN01000002.1"/>
</dbReference>
<dbReference type="InterPro" id="IPR029060">
    <property type="entry name" value="PIN-like_dom_sf"/>
</dbReference>
<dbReference type="SUPFAM" id="SSF88723">
    <property type="entry name" value="PIN domain-like"/>
    <property type="match status" value="1"/>
</dbReference>
<name>A0A1G7LYV7_CHIFI</name>
<organism evidence="2 3">
    <name type="scientific">Chitinophaga filiformis</name>
    <name type="common">Myxococcus filiformis</name>
    <name type="synonym">Flexibacter filiformis</name>
    <dbReference type="NCBI Taxonomy" id="104663"/>
    <lineage>
        <taxon>Bacteria</taxon>
        <taxon>Pseudomonadati</taxon>
        <taxon>Bacteroidota</taxon>
        <taxon>Chitinophagia</taxon>
        <taxon>Chitinophagales</taxon>
        <taxon>Chitinophagaceae</taxon>
        <taxon>Chitinophaga</taxon>
    </lineage>
</organism>
<feature type="domain" description="PIN" evidence="1">
    <location>
        <begin position="19"/>
        <end position="126"/>
    </location>
</feature>